<protein>
    <recommendedName>
        <fullName evidence="2">RNA helicase</fullName>
        <ecNumber evidence="2">3.6.4.13</ecNumber>
    </recommendedName>
</protein>
<keyword evidence="9" id="KW-0347">Helicase</keyword>
<feature type="domain" description="DEAD-box RNA helicase Q" evidence="27">
    <location>
        <begin position="1067"/>
        <end position="1095"/>
    </location>
</feature>
<dbReference type="PRINTS" id="PR01459">
    <property type="entry name" value="KCNQCHANNEL"/>
</dbReference>
<feature type="compositionally biased region" description="Low complexity" evidence="23">
    <location>
        <begin position="754"/>
        <end position="768"/>
    </location>
</feature>
<gene>
    <name evidence="28" type="ORF">F2P81_020446</name>
</gene>
<evidence type="ECO:0000256" key="2">
    <source>
        <dbReference type="ARBA" id="ARBA00012552"/>
    </source>
</evidence>
<evidence type="ECO:0000256" key="18">
    <source>
        <dbReference type="ARBA" id="ARBA00023303"/>
    </source>
</evidence>
<keyword evidence="16" id="KW-0406">Ion transport</keyword>
<dbReference type="FunFam" id="3.40.50.300:FF:000008">
    <property type="entry name" value="ATP-dependent RNA helicase RhlB"/>
    <property type="match status" value="1"/>
</dbReference>
<dbReference type="PROSITE" id="PS51192">
    <property type="entry name" value="HELICASE_ATP_BIND_1"/>
    <property type="match status" value="1"/>
</dbReference>
<dbReference type="PROSITE" id="PS51195">
    <property type="entry name" value="Q_MOTIF"/>
    <property type="match status" value="1"/>
</dbReference>
<dbReference type="Pfam" id="PF00271">
    <property type="entry name" value="Helicase_C"/>
    <property type="match status" value="1"/>
</dbReference>
<dbReference type="CDD" id="cd17958">
    <property type="entry name" value="DEADc_DDX43_DDX53"/>
    <property type="match status" value="1"/>
</dbReference>
<keyword evidence="17 24" id="KW-0472">Membrane</keyword>
<dbReference type="FunFam" id="3.40.50.300:FF:000079">
    <property type="entry name" value="probable ATP-dependent RNA helicase DDX17"/>
    <property type="match status" value="1"/>
</dbReference>
<dbReference type="PRINTS" id="PR00169">
    <property type="entry name" value="KCHANNEL"/>
</dbReference>
<dbReference type="InterPro" id="IPR011545">
    <property type="entry name" value="DEAD/DEAH_box_helicase_dom"/>
</dbReference>
<feature type="short sequence motif" description="Q motif" evidence="22">
    <location>
        <begin position="1067"/>
        <end position="1095"/>
    </location>
</feature>
<keyword evidence="12" id="KW-0851">Voltage-gated channel</keyword>
<sequence>MWVGRAAEEGALIGRCRTVFGLEYIIRIWSAGCCCRYRGWQGRLRFARKPFCVIDIIVLIASVAVVSAGSQGNIFATSALRSLRFLQILRMVRMDRRGGTWKLLGSVVYAHSKELVTAWYIGFLVLIFSSFLVYLVEKEFNKDFATYADALWWGTITLTTIGYGDKTPLTWTGRLLAAGFALLGISFFALPAVQEQHRQKHFEKRRNPAASLIQVDTHTVRDAYTLHLRSAYRYFFTRPRPNTLTFFIVIATALANTWCRYSREIDKENTRQKVQIRKCRRNKKEMYTCINTLRKVLSKSGGHKLSLVMDVQKLSFKERVRMASPRGQSMKSRQASTNDRQRCSPGNEAVGGGGGELMGGSPAKVQKSWSFNDRTRFRPSLRLKSQTRTAVPDVDAGMAAEDSFDERGCHCDVTVEDLSAALKAVIRAVRFVRFNMQILYPAFCQIPVDKKMRDKLNPDGDSMETMSMLGRVCKVERQVTSIESKLDSLLDVYRQVLQKGPSALALSSLPLFELDSHQHHNSDYQTSIVGRDLPSSQGDDPVRGRGDNSGGLRRSLSANPRGLRLILAPADDDDVPPDSAPPSYPPSTASLSPSPLLPPDSPYPTLVTPNGSTKRAQFPDLPPPPTSSGGFTLQLPPMVHPSHHRCSADSVPNDLTDGVTADKEGLGPPVVVRAGADADPEEDSQAGFVHARVQLREKTGLQSEGIWRRHMSLDVNPLLLLSSSPGKTSDWEGGLGKSLSAHNLGQPLTSHAAGLSSALNKSSSSNGSDRGNAHHGDLRNWDGTELFIRECKLEAAEEHFNFLSQGPDSSHSNLLQTVEEAAPRPKGNSEFLKEEEEEEEAAAEEEEEEEEAARCVDDLNMSDWEDEYDAGGVAIYKPATKAAPTQWKPPCDVDRACFGRGGTKIRELEESTGARIKINKGDYEGEVLLFGSSDAQQKAKDMIEDLVADGNSRFRNGAGRVGDYRPEGDGGVKNGSVWSADQLQASSVAPASGSIDWNSIRENRGKYEELKWQDLPPMKKKFYMEAESVSMLTAEEVCEWRKENNNIFVDDLKEEGEKRPVPNPCRTFLEAFELYPEIMENIERVGFVKPTPIQSQAWPVLLSGEDLIAIAQTGTGKTLAYLLPGFIHMDGQLVPRAERNGPGMLVLTPTRELALQIETECSKYRYKGYKSICIYGGGDRRGQINLVKGGVDIVIATPGRLNDLQMNELINLRSITYLVLDEADRMLDMGFEPQIMKILLDIRPDRQTVMTSATWPTGVRRLSKSYLKNPMMAYVGTLDLAAVDTVEQTVLIVQEEEKKAYVFDFIRNMLPLDKVLIFVGKKIVADDLSSDMCLQGMAVQSLHGDREQCDREEALKDFKDSRVRILVATDLASRGLDVHDITHVFNYDFPRNIEEYVHRVGRTGRAGRSGAAITLVTRENWRMAAELIPILERAGQVGTQFYIIKTWRA</sequence>
<dbReference type="SMART" id="SM00487">
    <property type="entry name" value="DEXDc"/>
    <property type="match status" value="1"/>
</dbReference>
<dbReference type="CDD" id="cd22430">
    <property type="entry name" value="KH-I_DDX43_DDX53"/>
    <property type="match status" value="1"/>
</dbReference>
<dbReference type="GO" id="GO:0005524">
    <property type="term" value="F:ATP binding"/>
    <property type="evidence" value="ECO:0007669"/>
    <property type="project" value="UniProtKB-KW"/>
</dbReference>
<dbReference type="Gene3D" id="3.30.1370.10">
    <property type="entry name" value="K Homology domain, type 1"/>
    <property type="match status" value="1"/>
</dbReference>
<keyword evidence="18" id="KW-0407">Ion channel</keyword>
<dbReference type="GO" id="GO:0005249">
    <property type="term" value="F:voltage-gated potassium channel activity"/>
    <property type="evidence" value="ECO:0007669"/>
    <property type="project" value="InterPro"/>
</dbReference>
<feature type="region of interest" description="Disordered" evidence="23">
    <location>
        <begin position="523"/>
        <end position="622"/>
    </location>
</feature>
<evidence type="ECO:0000256" key="10">
    <source>
        <dbReference type="ARBA" id="ARBA00022826"/>
    </source>
</evidence>
<dbReference type="InterPro" id="IPR027417">
    <property type="entry name" value="P-loop_NTPase"/>
</dbReference>
<evidence type="ECO:0000256" key="6">
    <source>
        <dbReference type="ARBA" id="ARBA00022692"/>
    </source>
</evidence>
<dbReference type="InterPro" id="IPR014001">
    <property type="entry name" value="Helicase_ATP-bd"/>
</dbReference>
<dbReference type="SUPFAM" id="SSF81324">
    <property type="entry name" value="Voltage-gated potassium channels"/>
    <property type="match status" value="1"/>
</dbReference>
<reference evidence="28 29" key="1">
    <citation type="submission" date="2019-06" db="EMBL/GenBank/DDBJ databases">
        <title>Draft genomes of female and male turbot (Scophthalmus maximus).</title>
        <authorList>
            <person name="Xu H."/>
            <person name="Xu X.-W."/>
            <person name="Shao C."/>
            <person name="Chen S."/>
        </authorList>
    </citation>
    <scope>NUCLEOTIDE SEQUENCE [LARGE SCALE GENOMIC DNA]</scope>
    <source>
        <strain evidence="28">Ysfricsl-2016a</strain>
        <tissue evidence="28">Blood</tissue>
    </source>
</reference>
<dbReference type="GO" id="GO:0008076">
    <property type="term" value="C:voltage-gated potassium channel complex"/>
    <property type="evidence" value="ECO:0007669"/>
    <property type="project" value="TreeGrafter"/>
</dbReference>
<keyword evidence="8" id="KW-0378">Hydrolase</keyword>
<evidence type="ECO:0000259" key="25">
    <source>
        <dbReference type="PROSITE" id="PS51192"/>
    </source>
</evidence>
<dbReference type="EC" id="3.6.4.13" evidence="2"/>
<accession>A0A6A4S607</accession>
<evidence type="ECO:0000256" key="22">
    <source>
        <dbReference type="PROSITE-ProRule" id="PRU00552"/>
    </source>
</evidence>
<evidence type="ECO:0000256" key="21">
    <source>
        <dbReference type="PROSITE-ProRule" id="PRU00117"/>
    </source>
</evidence>
<dbReference type="InterPro" id="IPR000629">
    <property type="entry name" value="RNA-helicase_DEAD-box_CS"/>
</dbReference>
<dbReference type="CDD" id="cd18787">
    <property type="entry name" value="SF2_C_DEAD"/>
    <property type="match status" value="1"/>
</dbReference>
<dbReference type="PROSITE" id="PS00039">
    <property type="entry name" value="DEAD_ATP_HELICASE"/>
    <property type="match status" value="1"/>
</dbReference>
<evidence type="ECO:0000256" key="16">
    <source>
        <dbReference type="ARBA" id="ARBA00023065"/>
    </source>
</evidence>
<feature type="region of interest" description="Disordered" evidence="23">
    <location>
        <begin position="321"/>
        <end position="365"/>
    </location>
</feature>
<evidence type="ECO:0000256" key="15">
    <source>
        <dbReference type="ARBA" id="ARBA00022989"/>
    </source>
</evidence>
<keyword evidence="14" id="KW-0630">Potassium</keyword>
<keyword evidence="7" id="KW-0547">Nucleotide-binding</keyword>
<dbReference type="InterPro" id="IPR001650">
    <property type="entry name" value="Helicase_C-like"/>
</dbReference>
<dbReference type="SMART" id="SM00322">
    <property type="entry name" value="KH"/>
    <property type="match status" value="1"/>
</dbReference>
<name>A0A6A4S607_SCOMX</name>
<evidence type="ECO:0000256" key="23">
    <source>
        <dbReference type="SAM" id="MobiDB-lite"/>
    </source>
</evidence>
<comment type="subcellular location">
    <subcellularLocation>
        <location evidence="1">Cell membrane</location>
        <topology evidence="1">Multi-pass membrane protein</topology>
    </subcellularLocation>
</comment>
<evidence type="ECO:0000256" key="11">
    <source>
        <dbReference type="ARBA" id="ARBA00022840"/>
    </source>
</evidence>
<feature type="transmembrane region" description="Helical" evidence="24">
    <location>
        <begin position="51"/>
        <end position="70"/>
    </location>
</feature>
<feature type="transmembrane region" description="Helical" evidence="24">
    <location>
        <begin position="175"/>
        <end position="193"/>
    </location>
</feature>
<keyword evidence="11" id="KW-0067">ATP-binding</keyword>
<keyword evidence="15 24" id="KW-1133">Transmembrane helix</keyword>
<evidence type="ECO:0000256" key="19">
    <source>
        <dbReference type="ARBA" id="ARBA00034430"/>
    </source>
</evidence>
<dbReference type="PROSITE" id="PS50084">
    <property type="entry name" value="KH_TYPE_1"/>
    <property type="match status" value="1"/>
</dbReference>
<dbReference type="InterPro" id="IPR036612">
    <property type="entry name" value="KH_dom_type_1_sf"/>
</dbReference>
<evidence type="ECO:0000256" key="3">
    <source>
        <dbReference type="ARBA" id="ARBA00022448"/>
    </source>
</evidence>
<evidence type="ECO:0000256" key="7">
    <source>
        <dbReference type="ARBA" id="ARBA00022741"/>
    </source>
</evidence>
<feature type="compositionally biased region" description="Gly residues" evidence="23">
    <location>
        <begin position="349"/>
        <end position="358"/>
    </location>
</feature>
<feature type="compositionally biased region" description="Polar residues" evidence="23">
    <location>
        <begin position="523"/>
        <end position="538"/>
    </location>
</feature>
<dbReference type="InterPro" id="IPR014014">
    <property type="entry name" value="RNA_helicase_DEAD_Q_motif"/>
</dbReference>
<keyword evidence="6 24" id="KW-0812">Transmembrane</keyword>
<feature type="region of interest" description="Disordered" evidence="23">
    <location>
        <begin position="820"/>
        <end position="854"/>
    </location>
</feature>
<keyword evidence="13 21" id="KW-0694">RNA-binding</keyword>
<keyword evidence="5" id="KW-0633">Potassium transport</keyword>
<dbReference type="Gene3D" id="6.10.140.1910">
    <property type="match status" value="1"/>
</dbReference>
<dbReference type="Pfam" id="PF00520">
    <property type="entry name" value="Ion_trans"/>
    <property type="match status" value="1"/>
</dbReference>
<dbReference type="EMBL" id="VEVO01000018">
    <property type="protein sequence ID" value="KAF0027705.1"/>
    <property type="molecule type" value="Genomic_DNA"/>
</dbReference>
<dbReference type="Gene3D" id="3.40.50.300">
    <property type="entry name" value="P-loop containing nucleotide triphosphate hydrolases"/>
    <property type="match status" value="2"/>
</dbReference>
<evidence type="ECO:0000259" key="26">
    <source>
        <dbReference type="PROSITE" id="PS51194"/>
    </source>
</evidence>
<comment type="caution">
    <text evidence="28">The sequence shown here is derived from an EMBL/GenBank/DDBJ whole genome shotgun (WGS) entry which is preliminary data.</text>
</comment>
<dbReference type="GO" id="GO:0003723">
    <property type="term" value="F:RNA binding"/>
    <property type="evidence" value="ECO:0007669"/>
    <property type="project" value="UniProtKB-UniRule"/>
</dbReference>
<dbReference type="Pfam" id="PF03520">
    <property type="entry name" value="KCNQ_channel"/>
    <property type="match status" value="2"/>
</dbReference>
<evidence type="ECO:0000256" key="4">
    <source>
        <dbReference type="ARBA" id="ARBA00022475"/>
    </source>
</evidence>
<dbReference type="SUPFAM" id="SSF52540">
    <property type="entry name" value="P-loop containing nucleoside triphosphate hydrolases"/>
    <property type="match status" value="1"/>
</dbReference>
<dbReference type="PROSITE" id="PS51194">
    <property type="entry name" value="HELICASE_CTER"/>
    <property type="match status" value="1"/>
</dbReference>
<evidence type="ECO:0000259" key="27">
    <source>
        <dbReference type="PROSITE" id="PS51195"/>
    </source>
</evidence>
<evidence type="ECO:0000256" key="14">
    <source>
        <dbReference type="ARBA" id="ARBA00022958"/>
    </source>
</evidence>
<keyword evidence="3" id="KW-0813">Transport</keyword>
<evidence type="ECO:0000313" key="29">
    <source>
        <dbReference type="Proteomes" id="UP000438429"/>
    </source>
</evidence>
<comment type="catalytic activity">
    <reaction evidence="19">
        <text>K(+)(in) = K(+)(out)</text>
        <dbReference type="Rhea" id="RHEA:29463"/>
        <dbReference type="ChEBI" id="CHEBI:29103"/>
    </reaction>
</comment>
<dbReference type="Pfam" id="PF00013">
    <property type="entry name" value="KH_1"/>
    <property type="match status" value="1"/>
</dbReference>
<keyword evidence="4" id="KW-1003">Cell membrane</keyword>
<evidence type="ECO:0000256" key="24">
    <source>
        <dbReference type="SAM" id="Phobius"/>
    </source>
</evidence>
<evidence type="ECO:0000256" key="12">
    <source>
        <dbReference type="ARBA" id="ARBA00022882"/>
    </source>
</evidence>
<dbReference type="Gene3D" id="1.10.287.70">
    <property type="match status" value="1"/>
</dbReference>
<evidence type="ECO:0000256" key="20">
    <source>
        <dbReference type="ARBA" id="ARBA00047984"/>
    </source>
</evidence>
<feature type="domain" description="Helicase C-terminal" evidence="26">
    <location>
        <begin position="1285"/>
        <end position="1449"/>
    </location>
</feature>
<evidence type="ECO:0000256" key="8">
    <source>
        <dbReference type="ARBA" id="ARBA00022801"/>
    </source>
</evidence>
<evidence type="ECO:0000256" key="9">
    <source>
        <dbReference type="ARBA" id="ARBA00022806"/>
    </source>
</evidence>
<dbReference type="InterPro" id="IPR005821">
    <property type="entry name" value="Ion_trans_dom"/>
</dbReference>
<dbReference type="InterPro" id="IPR004087">
    <property type="entry name" value="KH_dom"/>
</dbReference>
<proteinExistence type="predicted"/>
<comment type="catalytic activity">
    <reaction evidence="20">
        <text>ATP + H2O = ADP + phosphate + H(+)</text>
        <dbReference type="Rhea" id="RHEA:13065"/>
        <dbReference type="ChEBI" id="CHEBI:15377"/>
        <dbReference type="ChEBI" id="CHEBI:15378"/>
        <dbReference type="ChEBI" id="CHEBI:30616"/>
        <dbReference type="ChEBI" id="CHEBI:43474"/>
        <dbReference type="ChEBI" id="CHEBI:456216"/>
        <dbReference type="EC" id="3.6.4.13"/>
    </reaction>
</comment>
<dbReference type="InterPro" id="IPR003937">
    <property type="entry name" value="K_chnl_volt-dep_KCNQ"/>
</dbReference>
<feature type="transmembrane region" description="Helical" evidence="24">
    <location>
        <begin position="118"/>
        <end position="137"/>
    </location>
</feature>
<evidence type="ECO:0000313" key="28">
    <source>
        <dbReference type="EMBL" id="KAF0027705.1"/>
    </source>
</evidence>
<dbReference type="InterPro" id="IPR013821">
    <property type="entry name" value="K_chnl_volt-dep_KCNQ_C"/>
</dbReference>
<evidence type="ECO:0000256" key="13">
    <source>
        <dbReference type="ARBA" id="ARBA00022884"/>
    </source>
</evidence>
<dbReference type="PANTHER" id="PTHR47735">
    <property type="entry name" value="POTASSIUM VOLTAGE-GATED CHANNEL SUBFAMILY KQT MEMBER 4"/>
    <property type="match status" value="1"/>
</dbReference>
<feature type="compositionally biased region" description="Polar residues" evidence="23">
    <location>
        <begin position="326"/>
        <end position="338"/>
    </location>
</feature>
<evidence type="ECO:0000256" key="1">
    <source>
        <dbReference type="ARBA" id="ARBA00004651"/>
    </source>
</evidence>
<dbReference type="GO" id="GO:0016787">
    <property type="term" value="F:hydrolase activity"/>
    <property type="evidence" value="ECO:0007669"/>
    <property type="project" value="UniProtKB-KW"/>
</dbReference>
<feature type="region of interest" description="Disordered" evidence="23">
    <location>
        <begin position="754"/>
        <end position="779"/>
    </location>
</feature>
<evidence type="ECO:0000256" key="17">
    <source>
        <dbReference type="ARBA" id="ARBA00023136"/>
    </source>
</evidence>
<keyword evidence="10" id="KW-0631">Potassium channel</keyword>
<evidence type="ECO:0000256" key="5">
    <source>
        <dbReference type="ARBA" id="ARBA00022538"/>
    </source>
</evidence>
<dbReference type="SMART" id="SM00490">
    <property type="entry name" value="HELICc"/>
    <property type="match status" value="1"/>
</dbReference>
<feature type="domain" description="Helicase ATP-binding" evidence="25">
    <location>
        <begin position="1098"/>
        <end position="1273"/>
    </location>
</feature>
<dbReference type="InterPro" id="IPR004088">
    <property type="entry name" value="KH_dom_type_1"/>
</dbReference>
<dbReference type="PANTHER" id="PTHR47735:SF8">
    <property type="entry name" value="POTASSIUM VOLTAGE-GATED CHANNEL SUBFAMILY KQT MEMBER 5"/>
    <property type="match status" value="1"/>
</dbReference>
<organism evidence="28 29">
    <name type="scientific">Scophthalmus maximus</name>
    <name type="common">Turbot</name>
    <name type="synonym">Psetta maxima</name>
    <dbReference type="NCBI Taxonomy" id="52904"/>
    <lineage>
        <taxon>Eukaryota</taxon>
        <taxon>Metazoa</taxon>
        <taxon>Chordata</taxon>
        <taxon>Craniata</taxon>
        <taxon>Vertebrata</taxon>
        <taxon>Euteleostomi</taxon>
        <taxon>Actinopterygii</taxon>
        <taxon>Neopterygii</taxon>
        <taxon>Teleostei</taxon>
        <taxon>Neoteleostei</taxon>
        <taxon>Acanthomorphata</taxon>
        <taxon>Carangaria</taxon>
        <taxon>Pleuronectiformes</taxon>
        <taxon>Pleuronectoidei</taxon>
        <taxon>Scophthalmidae</taxon>
        <taxon>Scophthalmus</taxon>
    </lineage>
</organism>
<dbReference type="GO" id="GO:0003724">
    <property type="term" value="F:RNA helicase activity"/>
    <property type="evidence" value="ECO:0007669"/>
    <property type="project" value="UniProtKB-EC"/>
</dbReference>
<dbReference type="SUPFAM" id="SSF54791">
    <property type="entry name" value="Eukaryotic type KH-domain (KH-domain type I)"/>
    <property type="match status" value="1"/>
</dbReference>
<feature type="compositionally biased region" description="Acidic residues" evidence="23">
    <location>
        <begin position="833"/>
        <end position="851"/>
    </location>
</feature>
<dbReference type="Proteomes" id="UP000438429">
    <property type="component" value="Unassembled WGS sequence"/>
</dbReference>
<dbReference type="Pfam" id="PF00270">
    <property type="entry name" value="DEAD"/>
    <property type="match status" value="1"/>
</dbReference>
<dbReference type="FunFam" id="1.10.287.70:FF:000016">
    <property type="entry name" value="Putative potassium voltage-gated channel subfamily KQT member 2"/>
    <property type="match status" value="1"/>
</dbReference>